<evidence type="ECO:0000313" key="4">
    <source>
        <dbReference type="EMBL" id="MBK1667780.1"/>
    </source>
</evidence>
<reference evidence="4 5" key="1">
    <citation type="journal article" date="2020" name="Microorganisms">
        <title>Osmotic Adaptation and Compatible Solute Biosynthesis of Phototrophic Bacteria as Revealed from Genome Analyses.</title>
        <authorList>
            <person name="Imhoff J.F."/>
            <person name="Rahn T."/>
            <person name="Kunzel S."/>
            <person name="Keller A."/>
            <person name="Neulinger S.C."/>
        </authorList>
    </citation>
    <scope>NUCLEOTIDE SEQUENCE [LARGE SCALE GENOMIC DNA]</scope>
    <source>
        <strain evidence="4 5">DSM 9895</strain>
    </source>
</reference>
<feature type="region of interest" description="Disordered" evidence="1">
    <location>
        <begin position="103"/>
        <end position="130"/>
    </location>
</feature>
<dbReference type="EMBL" id="NRRL01000011">
    <property type="protein sequence ID" value="MBK1667780.1"/>
    <property type="molecule type" value="Genomic_DNA"/>
</dbReference>
<dbReference type="InterPro" id="IPR046817">
    <property type="entry name" value="MmeI_N"/>
</dbReference>
<evidence type="ECO:0000313" key="5">
    <source>
        <dbReference type="Proteomes" id="UP001296873"/>
    </source>
</evidence>
<keyword evidence="5" id="KW-1185">Reference proteome</keyword>
<dbReference type="InterPro" id="IPR029063">
    <property type="entry name" value="SAM-dependent_MTases_sf"/>
</dbReference>
<feature type="domain" description="MmeI-like N-terminal" evidence="2">
    <location>
        <begin position="18"/>
        <end position="244"/>
    </location>
</feature>
<dbReference type="InterPro" id="IPR046819">
    <property type="entry name" value="MmeI_hel"/>
</dbReference>
<protein>
    <recommendedName>
        <fullName evidence="6">Class I SAM-dependent DNA methyltransferase</fullName>
    </recommendedName>
</protein>
<organism evidence="4 5">
    <name type="scientific">Rhodovibrio sodomensis</name>
    <dbReference type="NCBI Taxonomy" id="1088"/>
    <lineage>
        <taxon>Bacteria</taxon>
        <taxon>Pseudomonadati</taxon>
        <taxon>Pseudomonadota</taxon>
        <taxon>Alphaproteobacteria</taxon>
        <taxon>Rhodospirillales</taxon>
        <taxon>Rhodovibrionaceae</taxon>
        <taxon>Rhodovibrio</taxon>
    </lineage>
</organism>
<dbReference type="SUPFAM" id="SSF53335">
    <property type="entry name" value="S-adenosyl-L-methionine-dependent methyltransferases"/>
    <property type="match status" value="1"/>
</dbReference>
<dbReference type="RefSeq" id="WP_200339939.1">
    <property type="nucleotide sequence ID" value="NZ_NRRL01000011.1"/>
</dbReference>
<dbReference type="Pfam" id="PF20465">
    <property type="entry name" value="MmeI_hel"/>
    <property type="match status" value="1"/>
</dbReference>
<dbReference type="Pfam" id="PF20464">
    <property type="entry name" value="MmeI_N"/>
    <property type="match status" value="1"/>
</dbReference>
<dbReference type="Proteomes" id="UP001296873">
    <property type="component" value="Unassembled WGS sequence"/>
</dbReference>
<sequence>MSTDPDSNASHVPGRDPDEFIAYWSEAGGSEQANAQSFVSHLCHLLNVEPPRPAQEDNRRNDYVFERGVYFKHPDGTRTPGRIDCYKRDCFILEAKQSAKRKRAARTDGDAGLFPPEEPAVKTGHAKRGTRTWDTVMRQARQQAADYARALPVEHGYPPFLLVVDIAHVIEVFADFSGQGKNYAHFPDKQSFRVHLEDLRDPRVRARLAAIWTDPQSLDPTRRAAEVTREIADRLANIAKRLEHDYDPRQVATFLMRCLFTMFAEDVGLLPKDCFAELLKQQKETPATFPRALEQFWGIMDKGGYALHLNATIKRFNGTLFKDTTALPLEAEGIHELYVAATRDWSDVEPSIFGTLLEHALDARERSQLGAHYTPRAYVE</sequence>
<comment type="caution">
    <text evidence="4">The sequence shown here is derived from an EMBL/GenBank/DDBJ whole genome shotgun (WGS) entry which is preliminary data.</text>
</comment>
<name>A0ABS1DBL4_9PROT</name>
<evidence type="ECO:0000259" key="2">
    <source>
        <dbReference type="Pfam" id="PF20464"/>
    </source>
</evidence>
<evidence type="ECO:0000259" key="3">
    <source>
        <dbReference type="Pfam" id="PF20465"/>
    </source>
</evidence>
<evidence type="ECO:0008006" key="6">
    <source>
        <dbReference type="Google" id="ProtNLM"/>
    </source>
</evidence>
<accession>A0ABS1DBL4</accession>
<feature type="domain" description="MmeI-like helicase spacer" evidence="3">
    <location>
        <begin position="250"/>
        <end position="321"/>
    </location>
</feature>
<gene>
    <name evidence="4" type="ORF">CKO28_07000</name>
</gene>
<proteinExistence type="predicted"/>
<evidence type="ECO:0000256" key="1">
    <source>
        <dbReference type="SAM" id="MobiDB-lite"/>
    </source>
</evidence>